<reference evidence="3" key="1">
    <citation type="submission" date="2022-11" db="UniProtKB">
        <authorList>
            <consortium name="WormBaseParasite"/>
        </authorList>
    </citation>
    <scope>IDENTIFICATION</scope>
</reference>
<dbReference type="Pfam" id="PF00059">
    <property type="entry name" value="Lectin_C"/>
    <property type="match status" value="1"/>
</dbReference>
<dbReference type="InterPro" id="IPR031919">
    <property type="entry name" value="Fucosidase_C"/>
</dbReference>
<evidence type="ECO:0000313" key="3">
    <source>
        <dbReference type="WBParaSite" id="ACRNAN_scaffold4791.g18502.t1"/>
    </source>
</evidence>
<dbReference type="Gene3D" id="3.20.20.80">
    <property type="entry name" value="Glycosidases"/>
    <property type="match status" value="1"/>
</dbReference>
<dbReference type="InterPro" id="IPR016186">
    <property type="entry name" value="C-type_lectin-like/link_sf"/>
</dbReference>
<feature type="domain" description="C-type lectin" evidence="1">
    <location>
        <begin position="166"/>
        <end position="243"/>
    </location>
</feature>
<accession>A0A914DYE2</accession>
<dbReference type="Proteomes" id="UP000887540">
    <property type="component" value="Unplaced"/>
</dbReference>
<dbReference type="InterPro" id="IPR050111">
    <property type="entry name" value="C-type_lectin/snaclec_domain"/>
</dbReference>
<keyword evidence="2" id="KW-1185">Reference proteome</keyword>
<dbReference type="AlphaFoldDB" id="A0A914DYE2"/>
<sequence length="247" mass="27763">MNIGPDHNGRVLPIFEERLRDIGAFVNAHSEAIFATKPWIYQNDSDSAVWYTSKLRSTTGFDPYRLYNPQQQNNTIIYAFVLDWPENNLVNLPHILPTAQTKVTLFGANGQNISLNYNQPLALNGGIQVDISSISLRRFPSTDAFVLRIEYAANQCPPNFVQSNSNKQNCLSLIDNKLDWTSANKDCAAKAATLISIGNSFENSEIQGLVKNCSQAYIGLNRTNNNWNWVDGDKSAYTNWKTGNFYI</sequence>
<proteinExistence type="predicted"/>
<dbReference type="Pfam" id="PF16757">
    <property type="entry name" value="Fucosidase_C"/>
    <property type="match status" value="1"/>
</dbReference>
<dbReference type="Gene3D" id="2.60.40.1180">
    <property type="entry name" value="Golgi alpha-mannosidase II"/>
    <property type="match status" value="1"/>
</dbReference>
<dbReference type="PROSITE" id="PS50041">
    <property type="entry name" value="C_TYPE_LECTIN_2"/>
    <property type="match status" value="1"/>
</dbReference>
<evidence type="ECO:0000313" key="2">
    <source>
        <dbReference type="Proteomes" id="UP000887540"/>
    </source>
</evidence>
<dbReference type="SUPFAM" id="SSF56436">
    <property type="entry name" value="C-type lectin-like"/>
    <property type="match status" value="1"/>
</dbReference>
<dbReference type="InterPro" id="IPR013780">
    <property type="entry name" value="Glyco_hydro_b"/>
</dbReference>
<dbReference type="Gene3D" id="3.10.100.10">
    <property type="entry name" value="Mannose-Binding Protein A, subunit A"/>
    <property type="match status" value="1"/>
</dbReference>
<dbReference type="WBParaSite" id="ACRNAN_scaffold4791.g18502.t1">
    <property type="protein sequence ID" value="ACRNAN_scaffold4791.g18502.t1"/>
    <property type="gene ID" value="ACRNAN_scaffold4791.g18502"/>
</dbReference>
<protein>
    <submittedName>
        <fullName evidence="3">C-type lectin domain-containing protein</fullName>
    </submittedName>
</protein>
<dbReference type="InterPro" id="IPR016187">
    <property type="entry name" value="CTDL_fold"/>
</dbReference>
<dbReference type="CDD" id="cd00037">
    <property type="entry name" value="CLECT"/>
    <property type="match status" value="1"/>
</dbReference>
<dbReference type="PANTHER" id="PTHR22803">
    <property type="entry name" value="MANNOSE, PHOSPHOLIPASE, LECTIN RECEPTOR RELATED"/>
    <property type="match status" value="1"/>
</dbReference>
<name>A0A914DYE2_9BILA</name>
<dbReference type="InterPro" id="IPR001304">
    <property type="entry name" value="C-type_lectin-like"/>
</dbReference>
<organism evidence="2 3">
    <name type="scientific">Acrobeloides nanus</name>
    <dbReference type="NCBI Taxonomy" id="290746"/>
    <lineage>
        <taxon>Eukaryota</taxon>
        <taxon>Metazoa</taxon>
        <taxon>Ecdysozoa</taxon>
        <taxon>Nematoda</taxon>
        <taxon>Chromadorea</taxon>
        <taxon>Rhabditida</taxon>
        <taxon>Tylenchina</taxon>
        <taxon>Cephalobomorpha</taxon>
        <taxon>Cephaloboidea</taxon>
        <taxon>Cephalobidae</taxon>
        <taxon>Acrobeloides</taxon>
    </lineage>
</organism>
<evidence type="ECO:0000259" key="1">
    <source>
        <dbReference type="PROSITE" id="PS50041"/>
    </source>
</evidence>